<dbReference type="PANTHER" id="PTHR32385">
    <property type="entry name" value="MANNOSYL PHOSPHORYLINOSITOL CERAMIDE SYNTHASE"/>
    <property type="match status" value="1"/>
</dbReference>
<accession>A0AAD9MWB2</accession>
<protein>
    <submittedName>
        <fullName evidence="3">Uncharacterized protein</fullName>
    </submittedName>
</protein>
<evidence type="ECO:0000313" key="3">
    <source>
        <dbReference type="EMBL" id="KAK2145389.1"/>
    </source>
</evidence>
<dbReference type="InterPro" id="IPR029044">
    <property type="entry name" value="Nucleotide-diphossugar_trans"/>
</dbReference>
<dbReference type="Pfam" id="PF04488">
    <property type="entry name" value="Gly_transf_sug"/>
    <property type="match status" value="1"/>
</dbReference>
<reference evidence="3" key="1">
    <citation type="journal article" date="2023" name="Mol. Biol. Evol.">
        <title>Third-Generation Sequencing Reveals the Adaptive Role of the Epigenome in Three Deep-Sea Polychaetes.</title>
        <authorList>
            <person name="Perez M."/>
            <person name="Aroh O."/>
            <person name="Sun Y."/>
            <person name="Lan Y."/>
            <person name="Juniper S.K."/>
            <person name="Young C.R."/>
            <person name="Angers B."/>
            <person name="Qian P.Y."/>
        </authorList>
    </citation>
    <scope>NUCLEOTIDE SEQUENCE</scope>
    <source>
        <strain evidence="3">P08H-3</strain>
    </source>
</reference>
<comment type="caution">
    <text evidence="3">The sequence shown here is derived from an EMBL/GenBank/DDBJ whole genome shotgun (WGS) entry which is preliminary data.</text>
</comment>
<feature type="transmembrane region" description="Helical" evidence="2">
    <location>
        <begin position="38"/>
        <end position="57"/>
    </location>
</feature>
<dbReference type="InterPro" id="IPR051706">
    <property type="entry name" value="Glycosyltransferase_domain"/>
</dbReference>
<dbReference type="GO" id="GO:0000030">
    <property type="term" value="F:mannosyltransferase activity"/>
    <property type="evidence" value="ECO:0007669"/>
    <property type="project" value="TreeGrafter"/>
</dbReference>
<dbReference type="GO" id="GO:0051999">
    <property type="term" value="P:mannosyl-inositol phosphorylceramide biosynthetic process"/>
    <property type="evidence" value="ECO:0007669"/>
    <property type="project" value="TreeGrafter"/>
</dbReference>
<dbReference type="PANTHER" id="PTHR32385:SF15">
    <property type="entry name" value="INOSITOL PHOSPHOCERAMIDE MANNOSYLTRANSFERASE 1"/>
    <property type="match status" value="1"/>
</dbReference>
<keyword evidence="4" id="KW-1185">Reference proteome</keyword>
<evidence type="ECO:0000256" key="1">
    <source>
        <dbReference type="ARBA" id="ARBA00022679"/>
    </source>
</evidence>
<organism evidence="3 4">
    <name type="scientific">Paralvinella palmiformis</name>
    <dbReference type="NCBI Taxonomy" id="53620"/>
    <lineage>
        <taxon>Eukaryota</taxon>
        <taxon>Metazoa</taxon>
        <taxon>Spiralia</taxon>
        <taxon>Lophotrochozoa</taxon>
        <taxon>Annelida</taxon>
        <taxon>Polychaeta</taxon>
        <taxon>Sedentaria</taxon>
        <taxon>Canalipalpata</taxon>
        <taxon>Terebellida</taxon>
        <taxon>Terebelliformia</taxon>
        <taxon>Alvinellidae</taxon>
        <taxon>Paralvinella</taxon>
    </lineage>
</organism>
<dbReference type="SUPFAM" id="SSF53448">
    <property type="entry name" value="Nucleotide-diphospho-sugar transferases"/>
    <property type="match status" value="1"/>
</dbReference>
<dbReference type="Gene3D" id="3.90.550.20">
    <property type="match status" value="1"/>
</dbReference>
<keyword evidence="2" id="KW-0812">Transmembrane</keyword>
<evidence type="ECO:0000313" key="4">
    <source>
        <dbReference type="Proteomes" id="UP001208570"/>
    </source>
</evidence>
<name>A0AAD9MWB2_9ANNE</name>
<dbReference type="GO" id="GO:0016020">
    <property type="term" value="C:membrane"/>
    <property type="evidence" value="ECO:0007669"/>
    <property type="project" value="GOC"/>
</dbReference>
<dbReference type="InterPro" id="IPR007577">
    <property type="entry name" value="GlycoTrfase_DXD_sugar-bd_CS"/>
</dbReference>
<dbReference type="Proteomes" id="UP001208570">
    <property type="component" value="Unassembled WGS sequence"/>
</dbReference>
<keyword evidence="1" id="KW-0808">Transferase</keyword>
<proteinExistence type="predicted"/>
<sequence length="426" mass="50183">MTISPVERRTLYDQCRTPRCCQEAVMCVRKILKCSHTLPVLCILVYFAWLFSARIHAGSNLRRIAGSEAADSNGRLHRSGNILNETRDIKRLYPGSYYRYCCVNGTWKRLRQETIPNPRRPYRIPHIIHQIWDTDKIPVRFLPWIRSWIEHHPNWEYWFWTTNDVRELIRKNYPKYLTTFNDYGSALMRADASRYFILHSFGGLYADLDTESLRPLDELVDRHACVLSEETYEHAHLLYFRNPPNLMTTIMACQPGHALFLVAIRALPYSQKRFRNRVLHSTGPFFFDSIYRYFLNQSVGVTDVKVLSPEYLLPTYDPGQSYQFDKVCSGLGARSPPYLNATCDGWNSERRLINRPTSRSYANHFWIHVTMRESYWRGMKSLPIESVLNAKPKSSKSVAARRRRSLMRKEEMFGLKRNPFIFENQI</sequence>
<keyword evidence="2" id="KW-1133">Transmembrane helix</keyword>
<gene>
    <name evidence="3" type="ORF">LSH36_685g00026</name>
</gene>
<keyword evidence="2" id="KW-0472">Membrane</keyword>
<evidence type="ECO:0000256" key="2">
    <source>
        <dbReference type="SAM" id="Phobius"/>
    </source>
</evidence>
<dbReference type="EMBL" id="JAODUP010000684">
    <property type="protein sequence ID" value="KAK2145389.1"/>
    <property type="molecule type" value="Genomic_DNA"/>
</dbReference>
<dbReference type="AlphaFoldDB" id="A0AAD9MWB2"/>